<keyword evidence="2" id="KW-1185">Reference proteome</keyword>
<dbReference type="OrthoDB" id="3237250at2759"/>
<evidence type="ECO:0000313" key="1">
    <source>
        <dbReference type="EMBL" id="KAE9388336.1"/>
    </source>
</evidence>
<sequence length="644" mass="72475">MDWIPSSAFFQISSTIFASHAFVEMPSSTNPRLIASSRTATAPYPPTIAGSSDTDNEVQNTRGCRRKVKSQATRCSAHLQAISLPIQEEFEALKEKAELAQKQLLDLTAKRTEQFTCPICYGPPFQPYMSDEAKMWIGKMIRRPPGVLLSSGNPALSQQFYCLSSTFQNSTENSIVHCSHCSQSVNLETIKMTRAVTSEPNKDYFHAAIDSNIYTFVHGIPFNFPTVPPKDQIIDPDYKAPSFPNFNTPVWATDSVPFLGFVPSSNPFKLQLSDDSHRGGRRAWATEFSSLTIADERVGLSGAELAHVPHGLHERNKWDSLIRDNQPKALLDINPLWSERRKELEQIHRSPPASRWDWDMLLQKETSLSWEWLSFFKDQVLQLPTVGIFLYATTSSGCLSLLPIFLEASMPLAIYWGNSENWSTSHVLAGLFPMRTDTIVNELISHQDPSGSLMQTMTAQQMPTASQLTIHCEAPYPSHVMQEAASTFSTVQQIPPSSELVAFLEKREECTEQPTLLMSQLPNIRREWHAKKMRRRINLQGKGALVFSTGIWRVVEESVNLLTEWDVCTDLDPSDVPFDSEYLEDLQEADDDIEIDDLEEGKIAGESSGQIEPSVAYLEQLHNKQKISSVPVEFQDQVDKVAFH</sequence>
<name>A0A6A4GSC2_9AGAR</name>
<dbReference type="Proteomes" id="UP000799118">
    <property type="component" value="Unassembled WGS sequence"/>
</dbReference>
<accession>A0A6A4GSC2</accession>
<dbReference type="AlphaFoldDB" id="A0A6A4GSC2"/>
<reference evidence="1" key="1">
    <citation type="journal article" date="2019" name="Environ. Microbiol.">
        <title>Fungal ecological strategies reflected in gene transcription - a case study of two litter decomposers.</title>
        <authorList>
            <person name="Barbi F."/>
            <person name="Kohler A."/>
            <person name="Barry K."/>
            <person name="Baskaran P."/>
            <person name="Daum C."/>
            <person name="Fauchery L."/>
            <person name="Ihrmark K."/>
            <person name="Kuo A."/>
            <person name="LaButti K."/>
            <person name="Lipzen A."/>
            <person name="Morin E."/>
            <person name="Grigoriev I.V."/>
            <person name="Henrissat B."/>
            <person name="Lindahl B."/>
            <person name="Martin F."/>
        </authorList>
    </citation>
    <scope>NUCLEOTIDE SEQUENCE</scope>
    <source>
        <strain evidence="1">JB14</strain>
    </source>
</reference>
<proteinExistence type="predicted"/>
<organism evidence="1 2">
    <name type="scientific">Gymnopus androsaceus JB14</name>
    <dbReference type="NCBI Taxonomy" id="1447944"/>
    <lineage>
        <taxon>Eukaryota</taxon>
        <taxon>Fungi</taxon>
        <taxon>Dikarya</taxon>
        <taxon>Basidiomycota</taxon>
        <taxon>Agaricomycotina</taxon>
        <taxon>Agaricomycetes</taxon>
        <taxon>Agaricomycetidae</taxon>
        <taxon>Agaricales</taxon>
        <taxon>Marasmiineae</taxon>
        <taxon>Omphalotaceae</taxon>
        <taxon>Gymnopus</taxon>
    </lineage>
</organism>
<protein>
    <submittedName>
        <fullName evidence="1">Uncharacterized protein</fullName>
    </submittedName>
</protein>
<gene>
    <name evidence="1" type="ORF">BT96DRAFT_947695</name>
</gene>
<dbReference type="EMBL" id="ML769749">
    <property type="protein sequence ID" value="KAE9388336.1"/>
    <property type="molecule type" value="Genomic_DNA"/>
</dbReference>
<evidence type="ECO:0000313" key="2">
    <source>
        <dbReference type="Proteomes" id="UP000799118"/>
    </source>
</evidence>